<gene>
    <name evidence="1" type="ORF">MENTE1834_LOCUS2656</name>
</gene>
<accession>A0ACB0XRE6</accession>
<keyword evidence="2" id="KW-1185">Reference proteome</keyword>
<proteinExistence type="predicted"/>
<protein>
    <submittedName>
        <fullName evidence="1">Uncharacterized protein</fullName>
    </submittedName>
</protein>
<comment type="caution">
    <text evidence="1">The sequence shown here is derived from an EMBL/GenBank/DDBJ whole genome shotgun (WGS) entry which is preliminary data.</text>
</comment>
<evidence type="ECO:0000313" key="2">
    <source>
        <dbReference type="Proteomes" id="UP001497535"/>
    </source>
</evidence>
<dbReference type="Proteomes" id="UP001497535">
    <property type="component" value="Unassembled WGS sequence"/>
</dbReference>
<reference evidence="1" key="1">
    <citation type="submission" date="2023-11" db="EMBL/GenBank/DDBJ databases">
        <authorList>
            <person name="Poullet M."/>
        </authorList>
    </citation>
    <scope>NUCLEOTIDE SEQUENCE</scope>
    <source>
        <strain evidence="1">E1834</strain>
    </source>
</reference>
<sequence length="353" mass="40482">MSKPRNIPTMKYGTKSKSTFNKMTSLNQTNLAKFSSKVKMHTSYHPNSNVQKKSKAKLELSCVNKPCIISHINADRLNRKCNKLTKEKKTDAVKLTEANLEVEKLTRENKRLRKSKKALFKDKTNLIEELAREKVKYERLQQRTTNNIVNCILIEESTQDGQKTQFVVDADIYRNVKRKADRRKTKLGKCKDKIRSLKGRLARPSVNAVREFEAKIEFDKSTQTDKIIGEQSSTESKLKCSNRNLVSIKIDSKNLGLDAKDLIRENCVSRPIKLQNDQLSDVERSNPGLSESFKSFITMDKNALMDGLLSPDYAVELYLQYAPFNLCGKTCEEKDKIKLHLLNIVKKFIETLA</sequence>
<evidence type="ECO:0000313" key="1">
    <source>
        <dbReference type="EMBL" id="CAK5014260.1"/>
    </source>
</evidence>
<organism evidence="1 2">
    <name type="scientific">Meloidogyne enterolobii</name>
    <name type="common">Root-knot nematode worm</name>
    <name type="synonym">Meloidogyne mayaguensis</name>
    <dbReference type="NCBI Taxonomy" id="390850"/>
    <lineage>
        <taxon>Eukaryota</taxon>
        <taxon>Metazoa</taxon>
        <taxon>Ecdysozoa</taxon>
        <taxon>Nematoda</taxon>
        <taxon>Chromadorea</taxon>
        <taxon>Rhabditida</taxon>
        <taxon>Tylenchina</taxon>
        <taxon>Tylenchomorpha</taxon>
        <taxon>Tylenchoidea</taxon>
        <taxon>Meloidogynidae</taxon>
        <taxon>Meloidogyninae</taxon>
        <taxon>Meloidogyne</taxon>
    </lineage>
</organism>
<name>A0ACB0XRE6_MELEN</name>
<dbReference type="EMBL" id="CAVMJV010000002">
    <property type="protein sequence ID" value="CAK5014260.1"/>
    <property type="molecule type" value="Genomic_DNA"/>
</dbReference>